<dbReference type="InterPro" id="IPR016181">
    <property type="entry name" value="Acyl_CoA_acyltransferase"/>
</dbReference>
<evidence type="ECO:0000313" key="3">
    <source>
        <dbReference type="Proteomes" id="UP001597135"/>
    </source>
</evidence>
<dbReference type="EMBL" id="JBHTMU010000057">
    <property type="protein sequence ID" value="MFD1344602.1"/>
    <property type="molecule type" value="Genomic_DNA"/>
</dbReference>
<dbReference type="Proteomes" id="UP001597135">
    <property type="component" value="Unassembled WGS sequence"/>
</dbReference>
<dbReference type="Pfam" id="PF13302">
    <property type="entry name" value="Acetyltransf_3"/>
    <property type="match status" value="1"/>
</dbReference>
<name>A0ABW3ZP24_9RHOB</name>
<organism evidence="2 3">
    <name type="scientific">Litorisediminicola beolgyonensis</name>
    <dbReference type="NCBI Taxonomy" id="1173614"/>
    <lineage>
        <taxon>Bacteria</taxon>
        <taxon>Pseudomonadati</taxon>
        <taxon>Pseudomonadota</taxon>
        <taxon>Alphaproteobacteria</taxon>
        <taxon>Rhodobacterales</taxon>
        <taxon>Paracoccaceae</taxon>
        <taxon>Litorisediminicola</taxon>
    </lineage>
</organism>
<proteinExistence type="predicted"/>
<dbReference type="SUPFAM" id="SSF55729">
    <property type="entry name" value="Acyl-CoA N-acyltransferases (Nat)"/>
    <property type="match status" value="1"/>
</dbReference>
<dbReference type="PANTHER" id="PTHR43792:SF1">
    <property type="entry name" value="N-ACETYLTRANSFERASE DOMAIN-CONTAINING PROTEIN"/>
    <property type="match status" value="1"/>
</dbReference>
<evidence type="ECO:0000259" key="1">
    <source>
        <dbReference type="Pfam" id="PF13302"/>
    </source>
</evidence>
<dbReference type="RefSeq" id="WP_386806180.1">
    <property type="nucleotide sequence ID" value="NZ_JBHTMU010000057.1"/>
</dbReference>
<protein>
    <submittedName>
        <fullName evidence="2">GNAT family N-acetyltransferase</fullName>
    </submittedName>
</protein>
<accession>A0ABW3ZP24</accession>
<keyword evidence="3" id="KW-1185">Reference proteome</keyword>
<dbReference type="Gene3D" id="3.40.630.30">
    <property type="match status" value="1"/>
</dbReference>
<dbReference type="InterPro" id="IPR000182">
    <property type="entry name" value="GNAT_dom"/>
</dbReference>
<sequence length="197" mass="21140">MTAPVEKHRPGRAARAAAKIGSGVPVLDTRRTQIRAPRIYDFDAYATILGSERAAFMGGPYTREEAWADFTQTTALWLLHGYGLFTIDAATTPTAGFVRLSFEYGDAEPELGIMLTEGAEGNGYAEEAVRAVLAHLKDTLGWDTVVSYADPDNTRLSGLMDRLGASRDAEAEARLAGIAVWRFALSDAGGAETEVPA</sequence>
<evidence type="ECO:0000313" key="2">
    <source>
        <dbReference type="EMBL" id="MFD1344602.1"/>
    </source>
</evidence>
<dbReference type="InterPro" id="IPR051531">
    <property type="entry name" value="N-acetyltransferase"/>
</dbReference>
<reference evidence="3" key="1">
    <citation type="journal article" date="2019" name="Int. J. Syst. Evol. Microbiol.">
        <title>The Global Catalogue of Microorganisms (GCM) 10K type strain sequencing project: providing services to taxonomists for standard genome sequencing and annotation.</title>
        <authorList>
            <consortium name="The Broad Institute Genomics Platform"/>
            <consortium name="The Broad Institute Genome Sequencing Center for Infectious Disease"/>
            <person name="Wu L."/>
            <person name="Ma J."/>
        </authorList>
    </citation>
    <scope>NUCLEOTIDE SEQUENCE [LARGE SCALE GENOMIC DNA]</scope>
    <source>
        <strain evidence="3">CCUG 62953</strain>
    </source>
</reference>
<comment type="caution">
    <text evidence="2">The sequence shown here is derived from an EMBL/GenBank/DDBJ whole genome shotgun (WGS) entry which is preliminary data.</text>
</comment>
<dbReference type="PANTHER" id="PTHR43792">
    <property type="entry name" value="GNAT FAMILY, PUTATIVE (AFU_ORTHOLOGUE AFUA_3G00765)-RELATED-RELATED"/>
    <property type="match status" value="1"/>
</dbReference>
<gene>
    <name evidence="2" type="ORF">ACFQ4E_19380</name>
</gene>
<feature type="domain" description="N-acetyltransferase" evidence="1">
    <location>
        <begin position="31"/>
        <end position="165"/>
    </location>
</feature>